<gene>
    <name evidence="2" type="ORF">chiPu_0028235</name>
</gene>
<feature type="region of interest" description="Disordered" evidence="1">
    <location>
        <begin position="58"/>
        <end position="149"/>
    </location>
</feature>
<sequence length="200" mass="23265">MPLMHVQEGVLDVQEVGTREYNVVKQRLVEAVEVKVEKLSLEVDQRVKEAEEANRVMMTYSRNKEQPKQGRCLAVQEAEARSTPYSPENEKKGRLHDSGQLLDDGFSDRRRRDLREEQDRERLDGEESKSSIDIEDEESLTDDDPNTYPVTWKGSLTMHTEHGPSLKSLPESSYNLRQRDTLRQPIKYQHHQMPLIYRGS</sequence>
<evidence type="ECO:0000256" key="1">
    <source>
        <dbReference type="SAM" id="MobiDB-lite"/>
    </source>
</evidence>
<dbReference type="EMBL" id="BEZZ01126609">
    <property type="protein sequence ID" value="GCC44024.1"/>
    <property type="molecule type" value="Genomic_DNA"/>
</dbReference>
<dbReference type="Proteomes" id="UP000287033">
    <property type="component" value="Unassembled WGS sequence"/>
</dbReference>
<name>A0A401TN17_CHIPU</name>
<feature type="compositionally biased region" description="Basic and acidic residues" evidence="1">
    <location>
        <begin position="106"/>
        <end position="132"/>
    </location>
</feature>
<dbReference type="AlphaFoldDB" id="A0A401TN17"/>
<evidence type="ECO:0000313" key="2">
    <source>
        <dbReference type="EMBL" id="GCC44024.1"/>
    </source>
</evidence>
<evidence type="ECO:0000313" key="3">
    <source>
        <dbReference type="Proteomes" id="UP000287033"/>
    </source>
</evidence>
<comment type="caution">
    <text evidence="2">The sequence shown here is derived from an EMBL/GenBank/DDBJ whole genome shotgun (WGS) entry which is preliminary data.</text>
</comment>
<reference evidence="2 3" key="1">
    <citation type="journal article" date="2018" name="Nat. Ecol. Evol.">
        <title>Shark genomes provide insights into elasmobranch evolution and the origin of vertebrates.</title>
        <authorList>
            <person name="Hara Y"/>
            <person name="Yamaguchi K"/>
            <person name="Onimaru K"/>
            <person name="Kadota M"/>
            <person name="Koyanagi M"/>
            <person name="Keeley SD"/>
            <person name="Tatsumi K"/>
            <person name="Tanaka K"/>
            <person name="Motone F"/>
            <person name="Kageyama Y"/>
            <person name="Nozu R"/>
            <person name="Adachi N"/>
            <person name="Nishimura O"/>
            <person name="Nakagawa R"/>
            <person name="Tanegashima C"/>
            <person name="Kiyatake I"/>
            <person name="Matsumoto R"/>
            <person name="Murakumo K"/>
            <person name="Nishida K"/>
            <person name="Terakita A"/>
            <person name="Kuratani S"/>
            <person name="Sato K"/>
            <person name="Hyodo S Kuraku.S."/>
        </authorList>
    </citation>
    <scope>NUCLEOTIDE SEQUENCE [LARGE SCALE GENOMIC DNA]</scope>
</reference>
<feature type="compositionally biased region" description="Acidic residues" evidence="1">
    <location>
        <begin position="133"/>
        <end position="145"/>
    </location>
</feature>
<keyword evidence="3" id="KW-1185">Reference proteome</keyword>
<feature type="compositionally biased region" description="Basic and acidic residues" evidence="1">
    <location>
        <begin position="88"/>
        <end position="97"/>
    </location>
</feature>
<protein>
    <submittedName>
        <fullName evidence="2">Uncharacterized protein</fullName>
    </submittedName>
</protein>
<organism evidence="2 3">
    <name type="scientific">Chiloscyllium punctatum</name>
    <name type="common">Brownbanded bambooshark</name>
    <name type="synonym">Hemiscyllium punctatum</name>
    <dbReference type="NCBI Taxonomy" id="137246"/>
    <lineage>
        <taxon>Eukaryota</taxon>
        <taxon>Metazoa</taxon>
        <taxon>Chordata</taxon>
        <taxon>Craniata</taxon>
        <taxon>Vertebrata</taxon>
        <taxon>Chondrichthyes</taxon>
        <taxon>Elasmobranchii</taxon>
        <taxon>Galeomorphii</taxon>
        <taxon>Galeoidea</taxon>
        <taxon>Orectolobiformes</taxon>
        <taxon>Hemiscylliidae</taxon>
        <taxon>Chiloscyllium</taxon>
    </lineage>
</organism>
<proteinExistence type="predicted"/>
<accession>A0A401TN17</accession>